<name>A0ABT3SF30_9MYCO</name>
<comment type="caution">
    <text evidence="2">The sequence shown here is derived from an EMBL/GenBank/DDBJ whole genome shotgun (WGS) entry which is preliminary data.</text>
</comment>
<proteinExistence type="predicted"/>
<organism evidence="2 3">
    <name type="scientific">Mycobacterium pinniadriaticum</name>
    <dbReference type="NCBI Taxonomy" id="2994102"/>
    <lineage>
        <taxon>Bacteria</taxon>
        <taxon>Bacillati</taxon>
        <taxon>Actinomycetota</taxon>
        <taxon>Actinomycetes</taxon>
        <taxon>Mycobacteriales</taxon>
        <taxon>Mycobacteriaceae</taxon>
        <taxon>Mycobacterium</taxon>
    </lineage>
</organism>
<dbReference type="RefSeq" id="WP_265997130.1">
    <property type="nucleotide sequence ID" value="NZ_JAPJDN010000008.1"/>
</dbReference>
<evidence type="ECO:0000313" key="3">
    <source>
        <dbReference type="Proteomes" id="UP001300745"/>
    </source>
</evidence>
<evidence type="ECO:0000313" key="2">
    <source>
        <dbReference type="EMBL" id="MCX2937495.1"/>
    </source>
</evidence>
<dbReference type="EMBL" id="JAPJDO010000008">
    <property type="protein sequence ID" value="MCX2937495.1"/>
    <property type="molecule type" value="Genomic_DNA"/>
</dbReference>
<evidence type="ECO:0000256" key="1">
    <source>
        <dbReference type="SAM" id="MobiDB-lite"/>
    </source>
</evidence>
<protein>
    <recommendedName>
        <fullName evidence="4">PE-PGRS family protein</fullName>
    </recommendedName>
</protein>
<gene>
    <name evidence="2" type="ORF">ORI27_12340</name>
</gene>
<sequence>MTSGSVAPAAAAVVASSVPFGLPQVLAVMNALAAFNPDTAATMQFVTTSLIDELNNGTPLGEAMVNVSLQLSPSVGGDIGSPLGTALTQIGPMLALAPAVISGAMTVLAAIPEAVIPVVGAVVVAVINTASAVGTDGLSAAVQAGLYDVVAAVGKGIATMVNVVKAVLQDIAGTLTSVSAARTAAPAAAGGLSALPAVQVSGNTAKTDTRTKRATAAATPARGTAGPRPRHSASASATASSSRSTGSARAVGKRHARPAATNGTAKSAR</sequence>
<keyword evidence="3" id="KW-1185">Reference proteome</keyword>
<evidence type="ECO:0008006" key="4">
    <source>
        <dbReference type="Google" id="ProtNLM"/>
    </source>
</evidence>
<feature type="region of interest" description="Disordered" evidence="1">
    <location>
        <begin position="203"/>
        <end position="269"/>
    </location>
</feature>
<reference evidence="2 3" key="1">
    <citation type="submission" date="2022-11" db="EMBL/GenBank/DDBJ databases">
        <title>Mycobacterium sp. nov.</title>
        <authorList>
            <person name="Papic B."/>
            <person name="Spicic S."/>
            <person name="Duvnjak S."/>
        </authorList>
    </citation>
    <scope>NUCLEOTIDE SEQUENCE [LARGE SCALE GENOMIC DNA]</scope>
    <source>
        <strain evidence="2 3">CVI_P4</strain>
    </source>
</reference>
<feature type="compositionally biased region" description="Low complexity" evidence="1">
    <location>
        <begin position="214"/>
        <end position="250"/>
    </location>
</feature>
<accession>A0ABT3SF30</accession>
<dbReference type="Proteomes" id="UP001300745">
    <property type="component" value="Unassembled WGS sequence"/>
</dbReference>